<comment type="caution">
    <text evidence="3">The sequence shown here is derived from an EMBL/GenBank/DDBJ whole genome shotgun (WGS) entry which is preliminary data.</text>
</comment>
<reference evidence="3 4" key="2">
    <citation type="journal article" date="2013" name="PLoS ONE">
        <title>INDIGO - INtegrated Data Warehouse of MIcrobial GenOmes with Examples from the Red Sea Extremophiles.</title>
        <authorList>
            <person name="Alam I."/>
            <person name="Antunes A."/>
            <person name="Kamau A.A."/>
            <person name="Ba Alawi W."/>
            <person name="Kalkatawi M."/>
            <person name="Stingl U."/>
            <person name="Bajic V.B."/>
        </authorList>
    </citation>
    <scope>NUCLEOTIDE SEQUENCE [LARGE SCALE GENOMIC DNA]</scope>
    <source>
        <strain evidence="3 4">SARL4B</strain>
    </source>
</reference>
<feature type="coiled-coil region" evidence="1">
    <location>
        <begin position="195"/>
        <end position="229"/>
    </location>
</feature>
<protein>
    <submittedName>
        <fullName evidence="3">Uncharacterized protein</fullName>
    </submittedName>
</protein>
<feature type="region of interest" description="Disordered" evidence="2">
    <location>
        <begin position="1"/>
        <end position="27"/>
    </location>
</feature>
<accession>U2E5I2</accession>
<reference evidence="3 4" key="1">
    <citation type="journal article" date="2011" name="J. Bacteriol.">
        <title>Genome sequence of Halorhabdus tiamatea, the first archaeon isolated from a deep-sea anoxic brine lake.</title>
        <authorList>
            <person name="Antunes A."/>
            <person name="Alam I."/>
            <person name="Bajic V.B."/>
            <person name="Stingl U."/>
        </authorList>
    </citation>
    <scope>NUCLEOTIDE SEQUENCE [LARGE SCALE GENOMIC DNA]</scope>
    <source>
        <strain evidence="3 4">SARL4B</strain>
    </source>
</reference>
<gene>
    <name evidence="3" type="ORF">HLRTI_000810</name>
</gene>
<dbReference type="Proteomes" id="UP000003861">
    <property type="component" value="Unassembled WGS sequence"/>
</dbReference>
<evidence type="ECO:0000256" key="1">
    <source>
        <dbReference type="SAM" id="Coils"/>
    </source>
</evidence>
<name>U2E5I2_9EURY</name>
<dbReference type="eggNOG" id="arCOG08169">
    <property type="taxonomic scope" value="Archaea"/>
</dbReference>
<evidence type="ECO:0000313" key="4">
    <source>
        <dbReference type="Proteomes" id="UP000003861"/>
    </source>
</evidence>
<evidence type="ECO:0000313" key="3">
    <source>
        <dbReference type="EMBL" id="ERJ07201.1"/>
    </source>
</evidence>
<keyword evidence="1" id="KW-0175">Coiled coil</keyword>
<organism evidence="3 4">
    <name type="scientific">Halorhabdus tiamatea SARL4B</name>
    <dbReference type="NCBI Taxonomy" id="1033806"/>
    <lineage>
        <taxon>Archaea</taxon>
        <taxon>Methanobacteriati</taxon>
        <taxon>Methanobacteriota</taxon>
        <taxon>Stenosarchaea group</taxon>
        <taxon>Halobacteria</taxon>
        <taxon>Halobacteriales</taxon>
        <taxon>Haloarculaceae</taxon>
        <taxon>Halorhabdus</taxon>
    </lineage>
</organism>
<dbReference type="EMBL" id="AFNT02000006">
    <property type="protein sequence ID" value="ERJ07201.1"/>
    <property type="molecule type" value="Genomic_DNA"/>
</dbReference>
<dbReference type="AlphaFoldDB" id="U2E5I2"/>
<dbReference type="PATRIC" id="fig|1033806.13.peg.695"/>
<proteinExistence type="predicted"/>
<evidence type="ECO:0000256" key="2">
    <source>
        <dbReference type="SAM" id="MobiDB-lite"/>
    </source>
</evidence>
<sequence>MLGEKGFVLRPETASMDQPDEPSGELPGMLAEEYLQREAGVRALLDDLDRQALEGDHEGVRERIRSLAETDQGVFFTIALSLTGSAQFFGDVEAQLDVSAADRLRDLAETYPALEQPFNVVRREQAHDRRNPVTGLQTTTSYHAEEELPLIRYTVSSGSVDLYEGCESPEEILGVATQFVQSTTDSLDAALDEEFSVNTEELSNLIDRREELESELDRLRDQIDELRRRPIGDE</sequence>